<dbReference type="EMBL" id="CP033924">
    <property type="protein sequence ID" value="AZA81157.1"/>
    <property type="molecule type" value="Genomic_DNA"/>
</dbReference>
<evidence type="ECO:0008006" key="6">
    <source>
        <dbReference type="Google" id="ProtNLM"/>
    </source>
</evidence>
<evidence type="ECO:0000313" key="2">
    <source>
        <dbReference type="EMBL" id="AZA81157.1"/>
    </source>
</evidence>
<dbReference type="RefSeq" id="WP_103288554.1">
    <property type="nucleotide sequence ID" value="NZ_CP033924.1"/>
</dbReference>
<dbReference type="Proteomes" id="UP000279972">
    <property type="component" value="Chromosome"/>
</dbReference>
<evidence type="ECO:0000256" key="1">
    <source>
        <dbReference type="SAM" id="Phobius"/>
    </source>
</evidence>
<keyword evidence="1" id="KW-0812">Transmembrane</keyword>
<dbReference type="KEGG" id="clac:EG342_04220"/>
<keyword evidence="1" id="KW-1133">Transmembrane helix</keyword>
<organism evidence="3 4">
    <name type="scientific">Chryseobacterium lactis</name>
    <dbReference type="NCBI Taxonomy" id="1241981"/>
    <lineage>
        <taxon>Bacteria</taxon>
        <taxon>Pseudomonadati</taxon>
        <taxon>Bacteroidota</taxon>
        <taxon>Flavobacteriia</taxon>
        <taxon>Flavobacteriales</taxon>
        <taxon>Weeksellaceae</taxon>
        <taxon>Chryseobacterium group</taxon>
        <taxon>Chryseobacterium</taxon>
    </lineage>
</organism>
<keyword evidence="5" id="KW-1185">Reference proteome</keyword>
<dbReference type="EMBL" id="PPEH01000001">
    <property type="protein sequence ID" value="PNW15008.1"/>
    <property type="molecule type" value="Genomic_DNA"/>
</dbReference>
<gene>
    <name evidence="3" type="ORF">C1637_00835</name>
    <name evidence="2" type="ORF">EG342_04220</name>
</gene>
<proteinExistence type="predicted"/>
<feature type="transmembrane region" description="Helical" evidence="1">
    <location>
        <begin position="45"/>
        <end position="66"/>
    </location>
</feature>
<dbReference type="AlphaFoldDB" id="A0A3G6RPC8"/>
<evidence type="ECO:0000313" key="4">
    <source>
        <dbReference type="Proteomes" id="UP000236262"/>
    </source>
</evidence>
<reference evidence="3 4" key="1">
    <citation type="submission" date="2018-01" db="EMBL/GenBank/DDBJ databases">
        <title>Draft genome sequences of Chryseobacterium lactis NCTC11390, Chryseobacterium oncorhynchi 701B-08, and Chryseobacterium viscerum 687B-08.</title>
        <authorList>
            <person name="Jeong J.-J."/>
            <person name="Lee Y.J."/>
            <person name="Park B."/>
            <person name="Choi I.-G."/>
            <person name="Kim K.D."/>
        </authorList>
    </citation>
    <scope>NUCLEOTIDE SEQUENCE [LARGE SCALE GENOMIC DNA]</scope>
    <source>
        <strain evidence="3 4">NCTC11390</strain>
    </source>
</reference>
<evidence type="ECO:0000313" key="5">
    <source>
        <dbReference type="Proteomes" id="UP000279972"/>
    </source>
</evidence>
<keyword evidence="1" id="KW-0472">Membrane</keyword>
<sequence>MNTSKDNLEFQIRKQMEEREIEPSRDLWSEIKLQKGNVNRTQTRVSWLLVASGLVLLLGLGSILFFSNENTETTPKMVKEVNKPKVQQSPLPSEHKEPSLVIQATQSDVVKNVSLQETIGNVNTPVVANKKSLLKEPVLENKPIAVPYLNPKIIAQADTLKMPVKNKKYVDPETLLFSVEHKDIIEKTKGKSNVATIDLNGK</sequence>
<dbReference type="OrthoDB" id="1247025at2"/>
<accession>A0A3G6RPC8</accession>
<dbReference type="Proteomes" id="UP000236262">
    <property type="component" value="Unassembled WGS sequence"/>
</dbReference>
<protein>
    <recommendedName>
        <fullName evidence="6">Anti-sigma factor</fullName>
    </recommendedName>
</protein>
<reference evidence="2 5" key="2">
    <citation type="submission" date="2018-11" db="EMBL/GenBank/DDBJ databases">
        <title>Proposal to divide the Flavobacteriaceae and reorganize its genera based on Amino Acid Identity values calculated from whole genome sequences.</title>
        <authorList>
            <person name="Nicholson A.C."/>
            <person name="Gulvik C.A."/>
            <person name="Whitney A.M."/>
            <person name="Humrighouse B.W."/>
            <person name="Bell M."/>
            <person name="Holmes B."/>
            <person name="Steigerwalt A.G."/>
            <person name="Villarma A."/>
            <person name="Sheth M."/>
            <person name="Batra D."/>
            <person name="Pryor J."/>
            <person name="Bernardet J.-F."/>
            <person name="Hugo C."/>
            <person name="Kampfer P."/>
            <person name="Newman J."/>
            <person name="McQuiston J.R."/>
        </authorList>
    </citation>
    <scope>NUCLEOTIDE SEQUENCE [LARGE SCALE GENOMIC DNA]</scope>
    <source>
        <strain evidence="2 5">KC_1864</strain>
    </source>
</reference>
<name>A0A3G6RPC8_CHRLC</name>
<evidence type="ECO:0000313" key="3">
    <source>
        <dbReference type="EMBL" id="PNW15008.1"/>
    </source>
</evidence>